<evidence type="ECO:0000256" key="6">
    <source>
        <dbReference type="ARBA" id="ARBA00022847"/>
    </source>
</evidence>
<comment type="caution">
    <text evidence="12">The sequence shown here is derived from an EMBL/GenBank/DDBJ whole genome shotgun (WGS) entry which is preliminary data.</text>
</comment>
<evidence type="ECO:0000256" key="10">
    <source>
        <dbReference type="SAM" id="Phobius"/>
    </source>
</evidence>
<dbReference type="InterPro" id="IPR036259">
    <property type="entry name" value="MFS_trans_sf"/>
</dbReference>
<feature type="transmembrane region" description="Helical" evidence="10">
    <location>
        <begin position="233"/>
        <end position="252"/>
    </location>
</feature>
<feature type="transmembrane region" description="Helical" evidence="10">
    <location>
        <begin position="311"/>
        <end position="334"/>
    </location>
</feature>
<evidence type="ECO:0000256" key="4">
    <source>
        <dbReference type="ARBA" id="ARBA00022475"/>
    </source>
</evidence>
<sequence length="497" mass="51996">MCSSARTVSQGTSLPEHRAHVGRYRGQLRRSLTDEVGGSPMATAAPSSTTTSNQTRPGAKRSTVSAVFGNYIEYVDFGSYGFMAAIIGANFFPGDASAQLLSSLAVFGVTFFFRPFGGFLWGYVGDRYGRKNALVWAIALMSLSTALIGVLPNYDAIGIAAPILLVVLRSLQGVSIGGEFAGAGTFITETAPSNRRGVWSSYISVSAALGTLTASTLVLVLTVSLTSAQMASWGWRIPFLLALPIGVVALIMRAKAVETEVFVKLREKEKAPINPFKGFGKEEVKSILIVAVFASAAGLGIYYFFTYFNVFLSATVGLSSSTAIGLTAIGLILYSVMCPFAGLIGDLWGRKRPFVISLICMGLVAVPVFMLLRAGIVAAIAGLILFGLAQSVVNVTTSVVLAEMFRARSRMSGGAIGHNIGLALVGGTGPLVAAALVSSTGNPLAPGFYLGAVALLAGVITWIFLPETGKRSMFSDESASLKAQELELGGSTTPAEA</sequence>
<evidence type="ECO:0000256" key="8">
    <source>
        <dbReference type="ARBA" id="ARBA00023136"/>
    </source>
</evidence>
<dbReference type="Proteomes" id="UP000249304">
    <property type="component" value="Unassembled WGS sequence"/>
</dbReference>
<keyword evidence="4" id="KW-1003">Cell membrane</keyword>
<dbReference type="Pfam" id="PF07690">
    <property type="entry name" value="MFS_1"/>
    <property type="match status" value="1"/>
</dbReference>
<evidence type="ECO:0000256" key="9">
    <source>
        <dbReference type="SAM" id="MobiDB-lite"/>
    </source>
</evidence>
<feature type="region of interest" description="Disordered" evidence="9">
    <location>
        <begin position="1"/>
        <end position="20"/>
    </location>
</feature>
<protein>
    <submittedName>
        <fullName evidence="12">MFS transporter</fullName>
    </submittedName>
</protein>
<feature type="transmembrane region" description="Helical" evidence="10">
    <location>
        <begin position="287"/>
        <end position="305"/>
    </location>
</feature>
<keyword evidence="3" id="KW-0813">Transport</keyword>
<feature type="transmembrane region" description="Helical" evidence="10">
    <location>
        <begin position="354"/>
        <end position="372"/>
    </location>
</feature>
<feature type="transmembrane region" description="Helical" evidence="10">
    <location>
        <begin position="448"/>
        <end position="465"/>
    </location>
</feature>
<feature type="transmembrane region" description="Helical" evidence="10">
    <location>
        <begin position="157"/>
        <end position="178"/>
    </location>
</feature>
<name>A0A2W2F2V3_9ACTN</name>
<feature type="transmembrane region" description="Helical" evidence="10">
    <location>
        <begin position="71"/>
        <end position="92"/>
    </location>
</feature>
<comment type="similarity">
    <text evidence="2">Belongs to the major facilitator superfamily. Metabolite:H+ Symporter (MHS) family (TC 2.A.1.6) family.</text>
</comment>
<proteinExistence type="inferred from homology"/>
<dbReference type="PANTHER" id="PTHR43528:SF1">
    <property type="entry name" value="ALPHA-KETOGLUTARATE PERMEASE"/>
    <property type="match status" value="1"/>
</dbReference>
<feature type="region of interest" description="Disordered" evidence="9">
    <location>
        <begin position="34"/>
        <end position="59"/>
    </location>
</feature>
<gene>
    <name evidence="12" type="ORF">C1J01_12595</name>
</gene>
<evidence type="ECO:0000256" key="5">
    <source>
        <dbReference type="ARBA" id="ARBA00022692"/>
    </source>
</evidence>
<comment type="subcellular location">
    <subcellularLocation>
        <location evidence="1">Cell membrane</location>
        <topology evidence="1">Multi-pass membrane protein</topology>
    </subcellularLocation>
</comment>
<dbReference type="AlphaFoldDB" id="A0A2W2F2V3"/>
<feature type="compositionally biased region" description="Polar residues" evidence="9">
    <location>
        <begin position="1"/>
        <end position="13"/>
    </location>
</feature>
<dbReference type="InterPro" id="IPR005829">
    <property type="entry name" value="Sugar_transporter_CS"/>
</dbReference>
<dbReference type="GO" id="GO:0015293">
    <property type="term" value="F:symporter activity"/>
    <property type="evidence" value="ECO:0007669"/>
    <property type="project" value="UniProtKB-KW"/>
</dbReference>
<feature type="transmembrane region" description="Helical" evidence="10">
    <location>
        <begin position="133"/>
        <end position="151"/>
    </location>
</feature>
<evidence type="ECO:0000256" key="2">
    <source>
        <dbReference type="ARBA" id="ARBA00008240"/>
    </source>
</evidence>
<feature type="transmembrane region" description="Helical" evidence="10">
    <location>
        <begin position="98"/>
        <end position="121"/>
    </location>
</feature>
<evidence type="ECO:0000313" key="13">
    <source>
        <dbReference type="Proteomes" id="UP000249304"/>
    </source>
</evidence>
<feature type="transmembrane region" description="Helical" evidence="10">
    <location>
        <begin position="199"/>
        <end position="221"/>
    </location>
</feature>
<dbReference type="EMBL" id="POUD01000040">
    <property type="protein sequence ID" value="PZG19288.1"/>
    <property type="molecule type" value="Genomic_DNA"/>
</dbReference>
<evidence type="ECO:0000256" key="3">
    <source>
        <dbReference type="ARBA" id="ARBA00022448"/>
    </source>
</evidence>
<reference evidence="12 13" key="1">
    <citation type="submission" date="2018-01" db="EMBL/GenBank/DDBJ databases">
        <title>Draft genome sequence of Nonomuraea sp. KC333.</title>
        <authorList>
            <person name="Sahin N."/>
            <person name="Saygin H."/>
            <person name="Ay H."/>
        </authorList>
    </citation>
    <scope>NUCLEOTIDE SEQUENCE [LARGE SCALE GENOMIC DNA]</scope>
    <source>
        <strain evidence="12 13">KC333</strain>
    </source>
</reference>
<dbReference type="InterPro" id="IPR011701">
    <property type="entry name" value="MFS"/>
</dbReference>
<dbReference type="GO" id="GO:0005886">
    <property type="term" value="C:plasma membrane"/>
    <property type="evidence" value="ECO:0007669"/>
    <property type="project" value="UniProtKB-SubCell"/>
</dbReference>
<feature type="transmembrane region" description="Helical" evidence="10">
    <location>
        <begin position="378"/>
        <end position="402"/>
    </location>
</feature>
<feature type="domain" description="Major facilitator superfamily (MFS) profile" evidence="11">
    <location>
        <begin position="62"/>
        <end position="469"/>
    </location>
</feature>
<dbReference type="PANTHER" id="PTHR43528">
    <property type="entry name" value="ALPHA-KETOGLUTARATE PERMEASE"/>
    <property type="match status" value="1"/>
</dbReference>
<feature type="transmembrane region" description="Helical" evidence="10">
    <location>
        <begin position="414"/>
        <end position="436"/>
    </location>
</feature>
<dbReference type="PROSITE" id="PS50850">
    <property type="entry name" value="MFS"/>
    <property type="match status" value="1"/>
</dbReference>
<keyword evidence="7 10" id="KW-1133">Transmembrane helix</keyword>
<keyword evidence="6" id="KW-0769">Symport</keyword>
<feature type="compositionally biased region" description="Low complexity" evidence="9">
    <location>
        <begin position="39"/>
        <end position="52"/>
    </location>
</feature>
<evidence type="ECO:0000256" key="1">
    <source>
        <dbReference type="ARBA" id="ARBA00004651"/>
    </source>
</evidence>
<keyword evidence="5 10" id="KW-0812">Transmembrane</keyword>
<keyword evidence="8 10" id="KW-0472">Membrane</keyword>
<evidence type="ECO:0000256" key="7">
    <source>
        <dbReference type="ARBA" id="ARBA00022989"/>
    </source>
</evidence>
<accession>A0A2W2F2V3</accession>
<keyword evidence="13" id="KW-1185">Reference proteome</keyword>
<dbReference type="InterPro" id="IPR020846">
    <property type="entry name" value="MFS_dom"/>
</dbReference>
<organism evidence="12 13">
    <name type="scientific">Nonomuraea aridisoli</name>
    <dbReference type="NCBI Taxonomy" id="2070368"/>
    <lineage>
        <taxon>Bacteria</taxon>
        <taxon>Bacillati</taxon>
        <taxon>Actinomycetota</taxon>
        <taxon>Actinomycetes</taxon>
        <taxon>Streptosporangiales</taxon>
        <taxon>Streptosporangiaceae</taxon>
        <taxon>Nonomuraea</taxon>
    </lineage>
</organism>
<dbReference type="Gene3D" id="1.20.1250.20">
    <property type="entry name" value="MFS general substrate transporter like domains"/>
    <property type="match status" value="2"/>
</dbReference>
<evidence type="ECO:0000259" key="11">
    <source>
        <dbReference type="PROSITE" id="PS50850"/>
    </source>
</evidence>
<dbReference type="SUPFAM" id="SSF103473">
    <property type="entry name" value="MFS general substrate transporter"/>
    <property type="match status" value="1"/>
</dbReference>
<dbReference type="PROSITE" id="PS00217">
    <property type="entry name" value="SUGAR_TRANSPORT_2"/>
    <property type="match status" value="1"/>
</dbReference>
<evidence type="ECO:0000313" key="12">
    <source>
        <dbReference type="EMBL" id="PZG19288.1"/>
    </source>
</evidence>
<dbReference type="InterPro" id="IPR051084">
    <property type="entry name" value="H+-coupled_symporters"/>
</dbReference>